<feature type="domain" description="VOC" evidence="2">
    <location>
        <begin position="7"/>
        <end position="147"/>
    </location>
</feature>
<dbReference type="InterPro" id="IPR037523">
    <property type="entry name" value="VOC_core"/>
</dbReference>
<dbReference type="GO" id="GO:0046491">
    <property type="term" value="P:L-methylmalonyl-CoA metabolic process"/>
    <property type="evidence" value="ECO:0007669"/>
    <property type="project" value="TreeGrafter"/>
</dbReference>
<dbReference type="PROSITE" id="PS51819">
    <property type="entry name" value="VOC"/>
    <property type="match status" value="2"/>
</dbReference>
<dbReference type="InterPro" id="IPR051785">
    <property type="entry name" value="MMCE/EMCE_epimerase"/>
</dbReference>
<dbReference type="Proteomes" id="UP000486602">
    <property type="component" value="Unassembled WGS sequence"/>
</dbReference>
<evidence type="ECO:0000259" key="2">
    <source>
        <dbReference type="PROSITE" id="PS51819"/>
    </source>
</evidence>
<dbReference type="InterPro" id="IPR004360">
    <property type="entry name" value="Glyas_Fos-R_dOase_dom"/>
</dbReference>
<proteinExistence type="predicted"/>
<feature type="domain" description="VOC" evidence="2">
    <location>
        <begin position="160"/>
        <end position="313"/>
    </location>
</feature>
<gene>
    <name evidence="3" type="ORF">G3O08_10365</name>
</gene>
<evidence type="ECO:0000256" key="1">
    <source>
        <dbReference type="ARBA" id="ARBA00022723"/>
    </source>
</evidence>
<dbReference type="GO" id="GO:0004493">
    <property type="term" value="F:methylmalonyl-CoA epimerase activity"/>
    <property type="evidence" value="ECO:0007669"/>
    <property type="project" value="TreeGrafter"/>
</dbReference>
<dbReference type="SUPFAM" id="SSF54593">
    <property type="entry name" value="Glyoxalase/Bleomycin resistance protein/Dihydroxybiphenyl dioxygenase"/>
    <property type="match status" value="2"/>
</dbReference>
<keyword evidence="1" id="KW-0479">Metal-binding</keyword>
<dbReference type="Pfam" id="PF00903">
    <property type="entry name" value="Glyoxalase"/>
    <property type="match status" value="2"/>
</dbReference>
<dbReference type="InterPro" id="IPR029068">
    <property type="entry name" value="Glyas_Bleomycin-R_OHBP_Dase"/>
</dbReference>
<sequence length="352" mass="39323">MGNHICGIQQVGIGTVDLHRDWKWYRKAFAMDIRIFEDAAEAPLMTAYTGGEVQKRVAALALNMNGGGGFEIWQYTSRKAQPADFTFELGDLGFLAARMKTRNIQKAFEQHKKIGVTALTSPVKNPAGDMHYYVSDNSGNWFDVVESSNSFSNDKGITGGVYGMVIGVSDIEKSLKFYSDLLGFDAVLSDTSGMASDLNGVPGSNHAMRRVILGQSNQGIGPFNPLLGINQIELIQTTDKKGRKIFENRFWGDQGFIHLCFDVRNMSGLKEKAAKLNSPFTVDSANSFDMGKAAGRFAYVEDPDGALIEFVETHKFPIVEKWGWYMDLKKRKHDKSLPRWLLNCFKFNRVKN</sequence>
<dbReference type="PANTHER" id="PTHR43048">
    <property type="entry name" value="METHYLMALONYL-COA EPIMERASE"/>
    <property type="match status" value="1"/>
</dbReference>
<accession>A0A7K3WSP9</accession>
<dbReference type="GO" id="GO:0046872">
    <property type="term" value="F:metal ion binding"/>
    <property type="evidence" value="ECO:0007669"/>
    <property type="project" value="UniProtKB-KW"/>
</dbReference>
<dbReference type="RefSeq" id="WP_163285295.1">
    <property type="nucleotide sequence ID" value="NZ_JAAGVY010000017.1"/>
</dbReference>
<organism evidence="3 4">
    <name type="scientific">Cryomorpha ignava</name>
    <dbReference type="NCBI Taxonomy" id="101383"/>
    <lineage>
        <taxon>Bacteria</taxon>
        <taxon>Pseudomonadati</taxon>
        <taxon>Bacteroidota</taxon>
        <taxon>Flavobacteriia</taxon>
        <taxon>Flavobacteriales</taxon>
        <taxon>Cryomorphaceae</taxon>
        <taxon>Cryomorpha</taxon>
    </lineage>
</organism>
<keyword evidence="4" id="KW-1185">Reference proteome</keyword>
<dbReference type="AlphaFoldDB" id="A0A7K3WSP9"/>
<dbReference type="Gene3D" id="3.10.180.10">
    <property type="entry name" value="2,3-Dihydroxybiphenyl 1,2-Dioxygenase, domain 1"/>
    <property type="match status" value="2"/>
</dbReference>
<evidence type="ECO:0000313" key="3">
    <source>
        <dbReference type="EMBL" id="NEN23902.1"/>
    </source>
</evidence>
<name>A0A7K3WSP9_9FLAO</name>
<dbReference type="EMBL" id="JAAGVY010000017">
    <property type="protein sequence ID" value="NEN23902.1"/>
    <property type="molecule type" value="Genomic_DNA"/>
</dbReference>
<protein>
    <submittedName>
        <fullName evidence="3">VOC family protein</fullName>
    </submittedName>
</protein>
<evidence type="ECO:0000313" key="4">
    <source>
        <dbReference type="Proteomes" id="UP000486602"/>
    </source>
</evidence>
<comment type="caution">
    <text evidence="3">The sequence shown here is derived from an EMBL/GenBank/DDBJ whole genome shotgun (WGS) entry which is preliminary data.</text>
</comment>
<dbReference type="PANTHER" id="PTHR43048:SF6">
    <property type="entry name" value="BLR8189 PROTEIN"/>
    <property type="match status" value="1"/>
</dbReference>
<reference evidence="3 4" key="1">
    <citation type="submission" date="2020-02" db="EMBL/GenBank/DDBJ databases">
        <title>Out from the shadows clarifying the taxonomy of the family Cryomorphaceae and related taxa by utilizing the GTDB taxonomic framework.</title>
        <authorList>
            <person name="Bowman J.P."/>
        </authorList>
    </citation>
    <scope>NUCLEOTIDE SEQUENCE [LARGE SCALE GENOMIC DNA]</scope>
    <source>
        <strain evidence="3 4">QSSC 1-22</strain>
    </source>
</reference>